<gene>
    <name evidence="12" type="primary">ELP2</name>
    <name evidence="12" type="ORF">QJS10_CPA01g01578</name>
</gene>
<feature type="repeat" description="WD" evidence="11">
    <location>
        <begin position="650"/>
        <end position="685"/>
    </location>
</feature>
<evidence type="ECO:0000256" key="4">
    <source>
        <dbReference type="ARBA" id="ARBA00005881"/>
    </source>
</evidence>
<feature type="repeat" description="WD" evidence="11">
    <location>
        <begin position="421"/>
        <end position="452"/>
    </location>
</feature>
<dbReference type="PANTHER" id="PTHR44111">
    <property type="entry name" value="ELONGATOR COMPLEX PROTEIN 2"/>
    <property type="match status" value="1"/>
</dbReference>
<dbReference type="Pfam" id="PF00400">
    <property type="entry name" value="WD40"/>
    <property type="match status" value="7"/>
</dbReference>
<comment type="pathway">
    <text evidence="3">tRNA modification; 5-methoxycarbonylmethyl-2-thiouridine-tRNA biosynthesis.</text>
</comment>
<evidence type="ECO:0000256" key="3">
    <source>
        <dbReference type="ARBA" id="ARBA00005043"/>
    </source>
</evidence>
<evidence type="ECO:0000256" key="7">
    <source>
        <dbReference type="ARBA" id="ARBA00022574"/>
    </source>
</evidence>
<organism evidence="12 13">
    <name type="scientific">Acorus calamus</name>
    <name type="common">Sweet flag</name>
    <dbReference type="NCBI Taxonomy" id="4465"/>
    <lineage>
        <taxon>Eukaryota</taxon>
        <taxon>Viridiplantae</taxon>
        <taxon>Streptophyta</taxon>
        <taxon>Embryophyta</taxon>
        <taxon>Tracheophyta</taxon>
        <taxon>Spermatophyta</taxon>
        <taxon>Magnoliopsida</taxon>
        <taxon>Liliopsida</taxon>
        <taxon>Acoraceae</taxon>
        <taxon>Acorus</taxon>
    </lineage>
</organism>
<comment type="similarity">
    <text evidence="4">Belongs to the WD repeat ELP2 family.</text>
</comment>
<reference evidence="12" key="1">
    <citation type="journal article" date="2023" name="Nat. Commun.">
        <title>Diploid and tetraploid genomes of Acorus and the evolution of monocots.</title>
        <authorList>
            <person name="Ma L."/>
            <person name="Liu K.W."/>
            <person name="Li Z."/>
            <person name="Hsiao Y.Y."/>
            <person name="Qi Y."/>
            <person name="Fu T."/>
            <person name="Tang G.D."/>
            <person name="Zhang D."/>
            <person name="Sun W.H."/>
            <person name="Liu D.K."/>
            <person name="Li Y."/>
            <person name="Chen G.Z."/>
            <person name="Liu X.D."/>
            <person name="Liao X.Y."/>
            <person name="Jiang Y.T."/>
            <person name="Yu X."/>
            <person name="Hao Y."/>
            <person name="Huang J."/>
            <person name="Zhao X.W."/>
            <person name="Ke S."/>
            <person name="Chen Y.Y."/>
            <person name="Wu W.L."/>
            <person name="Hsu J.L."/>
            <person name="Lin Y.F."/>
            <person name="Huang M.D."/>
            <person name="Li C.Y."/>
            <person name="Huang L."/>
            <person name="Wang Z.W."/>
            <person name="Zhao X."/>
            <person name="Zhong W.Y."/>
            <person name="Peng D.H."/>
            <person name="Ahmad S."/>
            <person name="Lan S."/>
            <person name="Zhang J.S."/>
            <person name="Tsai W.C."/>
            <person name="Van de Peer Y."/>
            <person name="Liu Z.J."/>
        </authorList>
    </citation>
    <scope>NUCLEOTIDE SEQUENCE</scope>
    <source>
        <strain evidence="12">CP</strain>
    </source>
</reference>
<evidence type="ECO:0000256" key="2">
    <source>
        <dbReference type="ARBA" id="ARBA00004496"/>
    </source>
</evidence>
<evidence type="ECO:0000256" key="1">
    <source>
        <dbReference type="ARBA" id="ARBA00004123"/>
    </source>
</evidence>
<keyword evidence="10" id="KW-0539">Nucleus</keyword>
<keyword evidence="6" id="KW-0963">Cytoplasm</keyword>
<evidence type="ECO:0000256" key="5">
    <source>
        <dbReference type="ARBA" id="ARBA00020267"/>
    </source>
</evidence>
<dbReference type="GO" id="GO:0005634">
    <property type="term" value="C:nucleus"/>
    <property type="evidence" value="ECO:0007669"/>
    <property type="project" value="UniProtKB-SubCell"/>
</dbReference>
<evidence type="ECO:0000256" key="11">
    <source>
        <dbReference type="PROSITE-ProRule" id="PRU00221"/>
    </source>
</evidence>
<dbReference type="GO" id="GO:0002098">
    <property type="term" value="P:tRNA wobble uridine modification"/>
    <property type="evidence" value="ECO:0007669"/>
    <property type="project" value="InterPro"/>
</dbReference>
<evidence type="ECO:0000256" key="6">
    <source>
        <dbReference type="ARBA" id="ARBA00022490"/>
    </source>
</evidence>
<accession>A0AAV9FMU5</accession>
<dbReference type="Gene3D" id="2.130.10.10">
    <property type="entry name" value="YVTN repeat-like/Quinoprotein amine dehydrogenase"/>
    <property type="match status" value="6"/>
</dbReference>
<evidence type="ECO:0000256" key="8">
    <source>
        <dbReference type="ARBA" id="ARBA00022694"/>
    </source>
</evidence>
<keyword evidence="8" id="KW-0819">tRNA processing</keyword>
<dbReference type="SMART" id="SM00320">
    <property type="entry name" value="WD40"/>
    <property type="match status" value="12"/>
</dbReference>
<comment type="subcellular location">
    <subcellularLocation>
        <location evidence="2">Cytoplasm</location>
    </subcellularLocation>
    <subcellularLocation>
        <location evidence="1">Nucleus</location>
    </subcellularLocation>
</comment>
<keyword evidence="7 11" id="KW-0853">WD repeat</keyword>
<dbReference type="InterPro" id="IPR020472">
    <property type="entry name" value="WD40_PAC1"/>
</dbReference>
<dbReference type="InterPro" id="IPR037289">
    <property type="entry name" value="Elp2"/>
</dbReference>
<dbReference type="FunFam" id="2.130.10.10:FF:000400">
    <property type="entry name" value="Elongator acetyltransferase complex subunit 2"/>
    <property type="match status" value="1"/>
</dbReference>
<dbReference type="Proteomes" id="UP001180020">
    <property type="component" value="Unassembled WGS sequence"/>
</dbReference>
<name>A0AAV9FMU5_ACOCL</name>
<evidence type="ECO:0000256" key="9">
    <source>
        <dbReference type="ARBA" id="ARBA00022737"/>
    </source>
</evidence>
<feature type="repeat" description="WD" evidence="11">
    <location>
        <begin position="228"/>
        <end position="271"/>
    </location>
</feature>
<dbReference type="GO" id="GO:0033588">
    <property type="term" value="C:elongator holoenzyme complex"/>
    <property type="evidence" value="ECO:0007669"/>
    <property type="project" value="InterPro"/>
</dbReference>
<feature type="repeat" description="WD" evidence="11">
    <location>
        <begin position="699"/>
        <end position="740"/>
    </location>
</feature>
<evidence type="ECO:0000313" key="13">
    <source>
        <dbReference type="Proteomes" id="UP001180020"/>
    </source>
</evidence>
<dbReference type="SUPFAM" id="SSF50978">
    <property type="entry name" value="WD40 repeat-like"/>
    <property type="match status" value="2"/>
</dbReference>
<dbReference type="GO" id="GO:0005737">
    <property type="term" value="C:cytoplasm"/>
    <property type="evidence" value="ECO:0007669"/>
    <property type="project" value="UniProtKB-SubCell"/>
</dbReference>
<dbReference type="EMBL" id="JAUJYO010000001">
    <property type="protein sequence ID" value="KAK1327145.1"/>
    <property type="molecule type" value="Genomic_DNA"/>
</dbReference>
<dbReference type="PROSITE" id="PS50294">
    <property type="entry name" value="WD_REPEATS_REGION"/>
    <property type="match status" value="1"/>
</dbReference>
<dbReference type="PROSITE" id="PS50082">
    <property type="entry name" value="WD_REPEATS_2"/>
    <property type="match status" value="4"/>
</dbReference>
<dbReference type="InterPro" id="IPR015943">
    <property type="entry name" value="WD40/YVTN_repeat-like_dom_sf"/>
</dbReference>
<keyword evidence="13" id="KW-1185">Reference proteome</keyword>
<dbReference type="InterPro" id="IPR001680">
    <property type="entry name" value="WD40_rpt"/>
</dbReference>
<evidence type="ECO:0000313" key="12">
    <source>
        <dbReference type="EMBL" id="KAK1327145.1"/>
    </source>
</evidence>
<evidence type="ECO:0000256" key="10">
    <source>
        <dbReference type="ARBA" id="ARBA00023242"/>
    </source>
</evidence>
<sequence length="850" mass="93572">MFTGRERERGEKMISSGVVRAEREFIGSGCNRVVNNASWGPSNLVSFGSQNAVAVFSPDSAQILTTLPGHKATVNCTHWIPSSKYVHKVRDVEKYFLLSGSSDGVIILWEMCLKDNKWRQVLQVPQPHKKGVICIVGIMVSEAVSIFASSSSDSTVHIWELVLPFGDVGNLSLSCIDSLSLSKPMVALSLAELPGDAGNIILAMGGLDKKIHLYCGGRTGKVVCACELKGHTDWIRSLDFSLPISTDSNKDSLFLVSSSQDKTIRIWKLASFNSPPNSTVADRNKDVGLTSYIEGPMFIAGSSLFQVSLESLLVGHDDWVYSVKWQPPLCSSPDGREFDQPQNILSASMDKTMMIWRPEQVTGIWVNVVTVGELSHSALGFYGACWGPHGDSILAHGYGGSFHLWKNVGVKSEQWQPHKVPSGHFAAVRDISWARSGKYLLSVSHDQTTRIFAPWKNTVSLKDWSHWHEVARPQVHGHDINCVTIIQGKGNHRFVSGADEKVARVFEAPSSFLKTLNLSILGNSEFVEESQGDVHVLGANMSALGLSQKPIYFQFSGDASKKSSQGVSDSLETIPDAVPTVLTEPPVEEQLAWHTLWPESHKLYGHGNELFSLCCNHEGKLVASSCKAQSATVAEIWLWQVGSWKAVGQLQAHSLTVTQMEFSHDDRYLLAVSRDRHFSIFSIKNSGVDEISYQLVAKHDAHKRIIWACSWNPFGHEFATGSRDKTVKIWAVENETSVKKLIALPPFSNSVTALSWVGRDRLNNVGFLAVGMESGLIELWNISGRKTTNDGLAPTNVSAGLALRFDPFLCHVSTVQRFAWRNSEDEDSGSIQLASCGDDNCVRVFKVHVD</sequence>
<reference evidence="12" key="2">
    <citation type="submission" date="2023-06" db="EMBL/GenBank/DDBJ databases">
        <authorList>
            <person name="Ma L."/>
            <person name="Liu K.-W."/>
            <person name="Li Z."/>
            <person name="Hsiao Y.-Y."/>
            <person name="Qi Y."/>
            <person name="Fu T."/>
            <person name="Tang G."/>
            <person name="Zhang D."/>
            <person name="Sun W.-H."/>
            <person name="Liu D.-K."/>
            <person name="Li Y."/>
            <person name="Chen G.-Z."/>
            <person name="Liu X.-D."/>
            <person name="Liao X.-Y."/>
            <person name="Jiang Y.-T."/>
            <person name="Yu X."/>
            <person name="Hao Y."/>
            <person name="Huang J."/>
            <person name="Zhao X.-W."/>
            <person name="Ke S."/>
            <person name="Chen Y.-Y."/>
            <person name="Wu W.-L."/>
            <person name="Hsu J.-L."/>
            <person name="Lin Y.-F."/>
            <person name="Huang M.-D."/>
            <person name="Li C.-Y."/>
            <person name="Huang L."/>
            <person name="Wang Z.-W."/>
            <person name="Zhao X."/>
            <person name="Zhong W.-Y."/>
            <person name="Peng D.-H."/>
            <person name="Ahmad S."/>
            <person name="Lan S."/>
            <person name="Zhang J.-S."/>
            <person name="Tsai W.-C."/>
            <person name="Van De Peer Y."/>
            <person name="Liu Z.-J."/>
        </authorList>
    </citation>
    <scope>NUCLEOTIDE SEQUENCE</scope>
    <source>
        <strain evidence="12">CP</strain>
        <tissue evidence="12">Leaves</tissue>
    </source>
</reference>
<keyword evidence="9" id="KW-0677">Repeat</keyword>
<comment type="caution">
    <text evidence="12">The sequence shown here is derived from an EMBL/GenBank/DDBJ whole genome shotgun (WGS) entry which is preliminary data.</text>
</comment>
<dbReference type="AlphaFoldDB" id="A0AAV9FMU5"/>
<dbReference type="PRINTS" id="PR00320">
    <property type="entry name" value="GPROTEINBRPT"/>
</dbReference>
<protein>
    <recommendedName>
        <fullName evidence="5">Elongator complex protein 2</fullName>
    </recommendedName>
</protein>
<proteinExistence type="inferred from homology"/>
<dbReference type="InterPro" id="IPR036322">
    <property type="entry name" value="WD40_repeat_dom_sf"/>
</dbReference>
<dbReference type="PANTHER" id="PTHR44111:SF1">
    <property type="entry name" value="ELONGATOR COMPLEX PROTEIN 2"/>
    <property type="match status" value="1"/>
</dbReference>